<proteinExistence type="predicted"/>
<dbReference type="RefSeq" id="WP_110447969.1">
    <property type="nucleotide sequence ID" value="NZ_QGLO01000004.1"/>
</dbReference>
<dbReference type="OrthoDB" id="7059299at2"/>
<keyword evidence="4" id="KW-1185">Reference proteome</keyword>
<dbReference type="AlphaFoldDB" id="A0A2V4DWZ3"/>
<evidence type="ECO:0000313" key="4">
    <source>
        <dbReference type="Proteomes" id="UP000247673"/>
    </source>
</evidence>
<evidence type="ECO:0000259" key="2">
    <source>
        <dbReference type="Pfam" id="PF12870"/>
    </source>
</evidence>
<name>A0A2V4DWZ3_9GAMM</name>
<feature type="domain" description="DUF4878" evidence="2">
    <location>
        <begin position="20"/>
        <end position="146"/>
    </location>
</feature>
<keyword evidence="1" id="KW-0732">Signal</keyword>
<dbReference type="InterPro" id="IPR024267">
    <property type="entry name" value="DUF4878"/>
</dbReference>
<evidence type="ECO:0000256" key="1">
    <source>
        <dbReference type="SAM" id="SignalP"/>
    </source>
</evidence>
<dbReference type="Proteomes" id="UP000247673">
    <property type="component" value="Unassembled WGS sequence"/>
</dbReference>
<dbReference type="Gene3D" id="3.10.450.50">
    <property type="match status" value="1"/>
</dbReference>
<organism evidence="3 4">
    <name type="scientific">Gilliamella apis</name>
    <dbReference type="NCBI Taxonomy" id="1970738"/>
    <lineage>
        <taxon>Bacteria</taxon>
        <taxon>Pseudomonadati</taxon>
        <taxon>Pseudomonadota</taxon>
        <taxon>Gammaproteobacteria</taxon>
        <taxon>Orbales</taxon>
        <taxon>Orbaceae</taxon>
        <taxon>Gilliamella</taxon>
    </lineage>
</organism>
<sequence>MKLLVKFLSVFLLALVLTACFSDDNTPEVVAEKFIKDAYSGDIEGTFDALYVPYFHIPGAVYIPNELKTKGVDVNDLIKSKLKIAIDKAVATTKENGGIDRVELSNTEYNNDHTRANIKTTIIFKNGTDNKSDFSLIKVDGKWLINME</sequence>
<feature type="chain" id="PRO_5015966771" description="DUF4878 domain-containing protein" evidence="1">
    <location>
        <begin position="23"/>
        <end position="148"/>
    </location>
</feature>
<feature type="signal peptide" evidence="1">
    <location>
        <begin position="1"/>
        <end position="22"/>
    </location>
</feature>
<protein>
    <recommendedName>
        <fullName evidence="2">DUF4878 domain-containing protein</fullName>
    </recommendedName>
</protein>
<evidence type="ECO:0000313" key="3">
    <source>
        <dbReference type="EMBL" id="PXY92079.1"/>
    </source>
</evidence>
<reference evidence="3 4" key="1">
    <citation type="submission" date="2018-05" db="EMBL/GenBank/DDBJ databases">
        <title>Reference genomes for bee gut microbiota database.</title>
        <authorList>
            <person name="Ellegaard K.M."/>
        </authorList>
    </citation>
    <scope>NUCLEOTIDE SEQUENCE [LARGE SCALE GENOMIC DNA]</scope>
    <source>
        <strain evidence="3 4">ESL0172</strain>
    </source>
</reference>
<accession>A0A2V4DWZ3</accession>
<dbReference type="Pfam" id="PF12870">
    <property type="entry name" value="DUF4878"/>
    <property type="match status" value="1"/>
</dbReference>
<dbReference type="PROSITE" id="PS51257">
    <property type="entry name" value="PROKAR_LIPOPROTEIN"/>
    <property type="match status" value="1"/>
</dbReference>
<dbReference type="EMBL" id="QGLO01000004">
    <property type="protein sequence ID" value="PXY92079.1"/>
    <property type="molecule type" value="Genomic_DNA"/>
</dbReference>
<comment type="caution">
    <text evidence="3">The sequence shown here is derived from an EMBL/GenBank/DDBJ whole genome shotgun (WGS) entry which is preliminary data.</text>
</comment>
<gene>
    <name evidence="3" type="ORF">DKK78_07185</name>
</gene>